<keyword evidence="7" id="KW-1133">Transmembrane helix</keyword>
<evidence type="ECO:0000256" key="7">
    <source>
        <dbReference type="ARBA" id="ARBA00022989"/>
    </source>
</evidence>
<dbReference type="GO" id="GO:0020037">
    <property type="term" value="F:heme binding"/>
    <property type="evidence" value="ECO:0007669"/>
    <property type="project" value="InterPro"/>
</dbReference>
<comment type="cofactor">
    <cofactor evidence="1 12">
        <name>heme</name>
        <dbReference type="ChEBI" id="CHEBI:30413"/>
    </cofactor>
</comment>
<dbReference type="GO" id="GO:0016020">
    <property type="term" value="C:membrane"/>
    <property type="evidence" value="ECO:0007669"/>
    <property type="project" value="UniProtKB-SubCell"/>
</dbReference>
<comment type="subcellular location">
    <subcellularLocation>
        <location evidence="2">Membrane</location>
        <topology evidence="2">Single-pass membrane protein</topology>
    </subcellularLocation>
</comment>
<dbReference type="FunFam" id="1.10.630.10:FF:000069">
    <property type="entry name" value="Cytochrome P450, putative (Eurofung)"/>
    <property type="match status" value="1"/>
</dbReference>
<comment type="similarity">
    <text evidence="3 13">Belongs to the cytochrome P450 family.</text>
</comment>
<evidence type="ECO:0000256" key="1">
    <source>
        <dbReference type="ARBA" id="ARBA00001971"/>
    </source>
</evidence>
<sequence length="494" mass="56181">MYTNVYHHSLSGFPGPRLAAATRLYEFYYDSIKVGSYIWEIDRMHKKYGPVVRISPNELHVNEPSFIDTLYAGPHKIRNKHGDFYRGFGIPGAPFATVLHDLHSTRREAVSRLFTIPNLAKLQPVVHSKVEKLCSNMDVFAGSGKPLSLNDAFCCMTTDIVTEFAFGLCWNYLDSKDFGTNLHKAIIAQMRLSLTAKHFPWVAKAVMMLPRWLALHLAPDLEEFVIYENRVTEEVHRVMAMHEKGIQHTDKNYRTIFTELLNSSLPPHEKTAKRLVDEAFVIVDAGTDTTAHVMTVVMFHLLSQPVTLARLQQELRTAIPNSDQIPDWRSLEALPYFNATVTEGLRLSYGASARLPRVAPFETMHLQSSKGPGGPSEWYIPAGTAVGMHNVLIHHDESIFPDSKAFRPERWLDEKGRRHRRLDGYLLTFSKGTRQCLGMNLGYFEAYTCLAAMVLRFSHRMQLFETDASDVEFKHDVFEPVSELSSQGVRVLIK</sequence>
<keyword evidence="4 12" id="KW-0349">Heme</keyword>
<evidence type="ECO:0000256" key="13">
    <source>
        <dbReference type="RuleBase" id="RU000461"/>
    </source>
</evidence>
<evidence type="ECO:0000256" key="11">
    <source>
        <dbReference type="ARBA" id="ARBA00023136"/>
    </source>
</evidence>
<reference evidence="14" key="1">
    <citation type="journal article" date="2020" name="Stud. Mycol.">
        <title>101 Dothideomycetes genomes: a test case for predicting lifestyles and emergence of pathogens.</title>
        <authorList>
            <person name="Haridas S."/>
            <person name="Albert R."/>
            <person name="Binder M."/>
            <person name="Bloem J."/>
            <person name="Labutti K."/>
            <person name="Salamov A."/>
            <person name="Andreopoulos B."/>
            <person name="Baker S."/>
            <person name="Barry K."/>
            <person name="Bills G."/>
            <person name="Bluhm B."/>
            <person name="Cannon C."/>
            <person name="Castanera R."/>
            <person name="Culley D."/>
            <person name="Daum C."/>
            <person name="Ezra D."/>
            <person name="Gonzalez J."/>
            <person name="Henrissat B."/>
            <person name="Kuo A."/>
            <person name="Liang C."/>
            <person name="Lipzen A."/>
            <person name="Lutzoni F."/>
            <person name="Magnuson J."/>
            <person name="Mondo S."/>
            <person name="Nolan M."/>
            <person name="Ohm R."/>
            <person name="Pangilinan J."/>
            <person name="Park H.-J."/>
            <person name="Ramirez L."/>
            <person name="Alfaro M."/>
            <person name="Sun H."/>
            <person name="Tritt A."/>
            <person name="Yoshinaga Y."/>
            <person name="Zwiers L.-H."/>
            <person name="Turgeon B."/>
            <person name="Goodwin S."/>
            <person name="Spatafora J."/>
            <person name="Crous P."/>
            <person name="Grigoriev I."/>
        </authorList>
    </citation>
    <scope>NUCLEOTIDE SEQUENCE</scope>
    <source>
        <strain evidence="14">CBS 121410</strain>
    </source>
</reference>
<feature type="binding site" description="axial binding residue" evidence="12">
    <location>
        <position position="436"/>
    </location>
    <ligand>
        <name>heme</name>
        <dbReference type="ChEBI" id="CHEBI:30413"/>
    </ligand>
    <ligandPart>
        <name>Fe</name>
        <dbReference type="ChEBI" id="CHEBI:18248"/>
    </ligandPart>
</feature>
<dbReference type="Pfam" id="PF00067">
    <property type="entry name" value="p450"/>
    <property type="match status" value="1"/>
</dbReference>
<evidence type="ECO:0000256" key="6">
    <source>
        <dbReference type="ARBA" id="ARBA00022723"/>
    </source>
</evidence>
<evidence type="ECO:0000256" key="4">
    <source>
        <dbReference type="ARBA" id="ARBA00022617"/>
    </source>
</evidence>
<keyword evidence="9 12" id="KW-0408">Iron</keyword>
<evidence type="ECO:0000256" key="12">
    <source>
        <dbReference type="PIRSR" id="PIRSR602401-1"/>
    </source>
</evidence>
<evidence type="ECO:0000256" key="9">
    <source>
        <dbReference type="ARBA" id="ARBA00023004"/>
    </source>
</evidence>
<dbReference type="PANTHER" id="PTHR24305:SF157">
    <property type="entry name" value="N-ACETYLTRYPTOPHAN 6-HYDROXYLASE IVOC-RELATED"/>
    <property type="match status" value="1"/>
</dbReference>
<keyword evidence="10 13" id="KW-0503">Monooxygenase</keyword>
<dbReference type="GO" id="GO:0005506">
    <property type="term" value="F:iron ion binding"/>
    <property type="evidence" value="ECO:0007669"/>
    <property type="project" value="InterPro"/>
</dbReference>
<evidence type="ECO:0000313" key="15">
    <source>
        <dbReference type="Proteomes" id="UP000799776"/>
    </source>
</evidence>
<name>A0A9P4I1E9_9PEZI</name>
<evidence type="ECO:0000256" key="10">
    <source>
        <dbReference type="ARBA" id="ARBA00023033"/>
    </source>
</evidence>
<dbReference type="EMBL" id="ML978711">
    <property type="protein sequence ID" value="KAF2091739.1"/>
    <property type="molecule type" value="Genomic_DNA"/>
</dbReference>
<dbReference type="PANTHER" id="PTHR24305">
    <property type="entry name" value="CYTOCHROME P450"/>
    <property type="match status" value="1"/>
</dbReference>
<accession>A0A9P4I1E9</accession>
<dbReference type="PROSITE" id="PS00086">
    <property type="entry name" value="CYTOCHROME_P450"/>
    <property type="match status" value="1"/>
</dbReference>
<evidence type="ECO:0000256" key="3">
    <source>
        <dbReference type="ARBA" id="ARBA00010617"/>
    </source>
</evidence>
<dbReference type="InterPro" id="IPR017972">
    <property type="entry name" value="Cyt_P450_CS"/>
</dbReference>
<keyword evidence="6 12" id="KW-0479">Metal-binding</keyword>
<keyword evidence="5" id="KW-0812">Transmembrane</keyword>
<dbReference type="Gene3D" id="1.10.630.10">
    <property type="entry name" value="Cytochrome P450"/>
    <property type="match status" value="1"/>
</dbReference>
<gene>
    <name evidence="14" type="ORF">K490DRAFT_32559</name>
</gene>
<dbReference type="GO" id="GO:0004497">
    <property type="term" value="F:monooxygenase activity"/>
    <property type="evidence" value="ECO:0007669"/>
    <property type="project" value="UniProtKB-KW"/>
</dbReference>
<dbReference type="InterPro" id="IPR001128">
    <property type="entry name" value="Cyt_P450"/>
</dbReference>
<dbReference type="CDD" id="cd11062">
    <property type="entry name" value="CYP58-like"/>
    <property type="match status" value="1"/>
</dbReference>
<evidence type="ECO:0000313" key="14">
    <source>
        <dbReference type="EMBL" id="KAF2091739.1"/>
    </source>
</evidence>
<evidence type="ECO:0000256" key="8">
    <source>
        <dbReference type="ARBA" id="ARBA00023002"/>
    </source>
</evidence>
<protein>
    <submittedName>
        <fullName evidence="14">Cytochrome P450</fullName>
    </submittedName>
</protein>
<dbReference type="InterPro" id="IPR036396">
    <property type="entry name" value="Cyt_P450_sf"/>
</dbReference>
<keyword evidence="15" id="KW-1185">Reference proteome</keyword>
<organism evidence="14 15">
    <name type="scientific">Saccharata proteae CBS 121410</name>
    <dbReference type="NCBI Taxonomy" id="1314787"/>
    <lineage>
        <taxon>Eukaryota</taxon>
        <taxon>Fungi</taxon>
        <taxon>Dikarya</taxon>
        <taxon>Ascomycota</taxon>
        <taxon>Pezizomycotina</taxon>
        <taxon>Dothideomycetes</taxon>
        <taxon>Dothideomycetes incertae sedis</taxon>
        <taxon>Botryosphaeriales</taxon>
        <taxon>Saccharataceae</taxon>
        <taxon>Saccharata</taxon>
    </lineage>
</organism>
<keyword evidence="11" id="KW-0472">Membrane</keyword>
<dbReference type="SUPFAM" id="SSF48264">
    <property type="entry name" value="Cytochrome P450"/>
    <property type="match status" value="1"/>
</dbReference>
<dbReference type="GO" id="GO:0016705">
    <property type="term" value="F:oxidoreductase activity, acting on paired donors, with incorporation or reduction of molecular oxygen"/>
    <property type="evidence" value="ECO:0007669"/>
    <property type="project" value="InterPro"/>
</dbReference>
<evidence type="ECO:0000256" key="5">
    <source>
        <dbReference type="ARBA" id="ARBA00022692"/>
    </source>
</evidence>
<dbReference type="InterPro" id="IPR050121">
    <property type="entry name" value="Cytochrome_P450_monoxygenase"/>
</dbReference>
<dbReference type="OrthoDB" id="3945418at2759"/>
<dbReference type="Proteomes" id="UP000799776">
    <property type="component" value="Unassembled WGS sequence"/>
</dbReference>
<dbReference type="PRINTS" id="PR00463">
    <property type="entry name" value="EP450I"/>
</dbReference>
<comment type="caution">
    <text evidence="14">The sequence shown here is derived from an EMBL/GenBank/DDBJ whole genome shotgun (WGS) entry which is preliminary data.</text>
</comment>
<proteinExistence type="inferred from homology"/>
<evidence type="ECO:0000256" key="2">
    <source>
        <dbReference type="ARBA" id="ARBA00004167"/>
    </source>
</evidence>
<dbReference type="AlphaFoldDB" id="A0A9P4I1E9"/>
<dbReference type="InterPro" id="IPR002401">
    <property type="entry name" value="Cyt_P450_E_grp-I"/>
</dbReference>
<keyword evidence="8 13" id="KW-0560">Oxidoreductase</keyword>